<accession>A0A8C6SP73</accession>
<feature type="domain" description="LIM zinc-binding" evidence="8">
    <location>
        <begin position="149"/>
        <end position="211"/>
    </location>
</feature>
<feature type="domain" description="BMERB" evidence="9">
    <location>
        <begin position="533"/>
        <end position="681"/>
    </location>
</feature>
<dbReference type="SMART" id="SM00033">
    <property type="entry name" value="CH"/>
    <property type="match status" value="1"/>
</dbReference>
<feature type="compositionally biased region" description="Basic and acidic residues" evidence="6">
    <location>
        <begin position="411"/>
        <end position="442"/>
    </location>
</feature>
<dbReference type="Ensembl" id="ENSNMLT00000010915.1">
    <property type="protein sequence ID" value="ENSNMLP00000009659.1"/>
    <property type="gene ID" value="ENSNMLG00000006706.1"/>
</dbReference>
<organism evidence="10 11">
    <name type="scientific">Neogobius melanostomus</name>
    <name type="common">round goby</name>
    <dbReference type="NCBI Taxonomy" id="47308"/>
    <lineage>
        <taxon>Eukaryota</taxon>
        <taxon>Metazoa</taxon>
        <taxon>Chordata</taxon>
        <taxon>Craniata</taxon>
        <taxon>Vertebrata</taxon>
        <taxon>Euteleostomi</taxon>
        <taxon>Actinopterygii</taxon>
        <taxon>Neopterygii</taxon>
        <taxon>Teleostei</taxon>
        <taxon>Neoteleostei</taxon>
        <taxon>Acanthomorphata</taxon>
        <taxon>Gobiaria</taxon>
        <taxon>Gobiiformes</taxon>
        <taxon>Gobioidei</taxon>
        <taxon>Gobiidae</taxon>
        <taxon>Benthophilinae</taxon>
        <taxon>Neogobiini</taxon>
        <taxon>Neogobius</taxon>
    </lineage>
</organism>
<evidence type="ECO:0000256" key="4">
    <source>
        <dbReference type="PROSITE-ProRule" id="PRU00125"/>
    </source>
</evidence>
<protein>
    <submittedName>
        <fullName evidence="10">MICAL like 1b, duplicate 2</fullName>
    </submittedName>
</protein>
<dbReference type="SMART" id="SM00132">
    <property type="entry name" value="LIM"/>
    <property type="match status" value="1"/>
</dbReference>
<keyword evidence="11" id="KW-1185">Reference proteome</keyword>
<dbReference type="Proteomes" id="UP000694523">
    <property type="component" value="Unplaced"/>
</dbReference>
<evidence type="ECO:0000256" key="3">
    <source>
        <dbReference type="ARBA" id="ARBA00023038"/>
    </source>
</evidence>
<feature type="coiled-coil region" evidence="5">
    <location>
        <begin position="551"/>
        <end position="578"/>
    </location>
</feature>
<evidence type="ECO:0000256" key="6">
    <source>
        <dbReference type="SAM" id="MobiDB-lite"/>
    </source>
</evidence>
<feature type="region of interest" description="Disordered" evidence="6">
    <location>
        <begin position="256"/>
        <end position="355"/>
    </location>
</feature>
<dbReference type="Gene3D" id="1.10.418.10">
    <property type="entry name" value="Calponin-like domain"/>
    <property type="match status" value="1"/>
</dbReference>
<keyword evidence="5" id="KW-0175">Coiled coil</keyword>
<dbReference type="InterPro" id="IPR001715">
    <property type="entry name" value="CH_dom"/>
</dbReference>
<dbReference type="GO" id="GO:0046872">
    <property type="term" value="F:metal ion binding"/>
    <property type="evidence" value="ECO:0007669"/>
    <property type="project" value="UniProtKB-KW"/>
</dbReference>
<proteinExistence type="predicted"/>
<feature type="compositionally biased region" description="Polar residues" evidence="6">
    <location>
        <begin position="256"/>
        <end position="269"/>
    </location>
</feature>
<dbReference type="Gene3D" id="2.10.110.10">
    <property type="entry name" value="Cysteine Rich Protein"/>
    <property type="match status" value="1"/>
</dbReference>
<dbReference type="PROSITE" id="PS00478">
    <property type="entry name" value="LIM_DOMAIN_1"/>
    <property type="match status" value="1"/>
</dbReference>
<feature type="compositionally biased region" description="Polar residues" evidence="6">
    <location>
        <begin position="315"/>
        <end position="334"/>
    </location>
</feature>
<dbReference type="PROSITE" id="PS50021">
    <property type="entry name" value="CH"/>
    <property type="match status" value="1"/>
</dbReference>
<dbReference type="InterPro" id="IPR036872">
    <property type="entry name" value="CH_dom_sf"/>
</dbReference>
<feature type="compositionally biased region" description="Basic and acidic residues" evidence="6">
    <location>
        <begin position="278"/>
        <end position="291"/>
    </location>
</feature>
<feature type="domain" description="Calponin-homology (CH)" evidence="7">
    <location>
        <begin position="1"/>
        <end position="107"/>
    </location>
</feature>
<dbReference type="PROSITE" id="PS50023">
    <property type="entry name" value="LIM_DOMAIN_2"/>
    <property type="match status" value="1"/>
</dbReference>
<dbReference type="Pfam" id="PF12130">
    <property type="entry name" value="bMERB_dom"/>
    <property type="match status" value="1"/>
</dbReference>
<evidence type="ECO:0000259" key="9">
    <source>
        <dbReference type="PROSITE" id="PS51848"/>
    </source>
</evidence>
<dbReference type="SMART" id="SM01203">
    <property type="entry name" value="DUF3585"/>
    <property type="match status" value="1"/>
</dbReference>
<dbReference type="InterPro" id="IPR022735">
    <property type="entry name" value="bMERB_dom"/>
</dbReference>
<name>A0A8C6SP73_9GOBI</name>
<evidence type="ECO:0000259" key="7">
    <source>
        <dbReference type="PROSITE" id="PS50021"/>
    </source>
</evidence>
<dbReference type="SUPFAM" id="SSF47576">
    <property type="entry name" value="Calponin-homology domain, CH-domain"/>
    <property type="match status" value="1"/>
</dbReference>
<feature type="compositionally biased region" description="Low complexity" evidence="6">
    <location>
        <begin position="501"/>
        <end position="516"/>
    </location>
</feature>
<sequence length="724" mass="80751">MASPKVLQEWCRVTCAGYSNVEVKDWSSSFRSGLAFCAIIHKHRPELIDFSSLPKDNAYQNNKLAFEVAETKLGIPMLLDAKEVLCAQGPDHLAVITYISQLYFLFNKKSIDLASLQSSCVAISSQKTKSLTHLESAEADSLSATKPRVACHQCFKPVHLIQRRVVGGIIYHRKCFRCKHCQLSLLPGTYAKGNIANSLLCSHHAKSYRESTSRDTCGYLSLSGLAVSSVPYYPTKIEPPDKLVCKDSEKRPTAALYSSVQRASAQSPVSEDDESGCSDERQEAGIAREDTENILGGDAERGKRPVPTPRRRVTSYGTTSSQNMSSSAIQGISDKTSDSAPVATQLGSSSGRGRCRVTTNHPWLKIIHPGPWTQLPPAPPPVHPLRAKSVRSLSGVWYNPGTPAPNPFYEGKNETAKQKLTEKEVVTEQNSEGKDDSESEVKEVGEVIGIVNNDLDQREDSPTFAEDLQVQTTAESTEEALSDSEAALPTSSDNLSEGTVPSSTTEAAAESSAPESETCHLSAFPGHGFPLIKRKVQTDPCTSPEDLQQQMGQVTKHLEALEEKGVELERRIRGCSNNKEEEKLLMDWFSLVHQRHVLARKDTELVYIIKQQELEQRQEDVEYKLRCLLNKPEGEWTEQHRQQEQQLMQELLNIIEQRNQIISSLDQDVQRERAEDLHRDSTVKNKDFQKRELKELKKSTGKFKTTSVFKILNKKSESQREKKS</sequence>
<dbReference type="AlphaFoldDB" id="A0A8C6SP73"/>
<dbReference type="Pfam" id="PF00412">
    <property type="entry name" value="LIM"/>
    <property type="match status" value="1"/>
</dbReference>
<keyword evidence="1 4" id="KW-0479">Metal-binding</keyword>
<evidence type="ECO:0000313" key="10">
    <source>
        <dbReference type="Ensembl" id="ENSNMLP00000009659.1"/>
    </source>
</evidence>
<keyword evidence="3 4" id="KW-0440">LIM domain</keyword>
<reference evidence="10" key="1">
    <citation type="submission" date="2025-08" db="UniProtKB">
        <authorList>
            <consortium name="Ensembl"/>
        </authorList>
    </citation>
    <scope>IDENTIFICATION</scope>
</reference>
<evidence type="ECO:0000256" key="2">
    <source>
        <dbReference type="ARBA" id="ARBA00022833"/>
    </source>
</evidence>
<dbReference type="PROSITE" id="PS51848">
    <property type="entry name" value="BMERB"/>
    <property type="match status" value="1"/>
</dbReference>
<keyword evidence="2 4" id="KW-0862">Zinc</keyword>
<dbReference type="PANTHER" id="PTHR23167">
    <property type="entry name" value="CALPONIN HOMOLOGY DOMAIN-CONTAINING PROTEIN DDB_G0272472-RELATED"/>
    <property type="match status" value="1"/>
</dbReference>
<reference evidence="10" key="2">
    <citation type="submission" date="2025-09" db="UniProtKB">
        <authorList>
            <consortium name="Ensembl"/>
        </authorList>
    </citation>
    <scope>IDENTIFICATION</scope>
</reference>
<feature type="compositionally biased region" description="Polar residues" evidence="6">
    <location>
        <begin position="345"/>
        <end position="355"/>
    </location>
</feature>
<feature type="region of interest" description="Disordered" evidence="6">
    <location>
        <begin position="403"/>
        <end position="442"/>
    </location>
</feature>
<dbReference type="InterPro" id="IPR050540">
    <property type="entry name" value="F-actin_Monoox_Mical"/>
</dbReference>
<evidence type="ECO:0000259" key="8">
    <source>
        <dbReference type="PROSITE" id="PS50023"/>
    </source>
</evidence>
<dbReference type="InterPro" id="IPR001781">
    <property type="entry name" value="Znf_LIM"/>
</dbReference>
<feature type="region of interest" description="Disordered" evidence="6">
    <location>
        <begin position="468"/>
        <end position="524"/>
    </location>
</feature>
<evidence type="ECO:0000256" key="5">
    <source>
        <dbReference type="SAM" id="Coils"/>
    </source>
</evidence>
<evidence type="ECO:0000313" key="11">
    <source>
        <dbReference type="Proteomes" id="UP000694523"/>
    </source>
</evidence>
<dbReference type="Pfam" id="PF00307">
    <property type="entry name" value="CH"/>
    <property type="match status" value="1"/>
</dbReference>
<evidence type="ECO:0000256" key="1">
    <source>
        <dbReference type="ARBA" id="ARBA00022723"/>
    </source>
</evidence>
<dbReference type="PANTHER" id="PTHR23167:SF89">
    <property type="entry name" value="MICAL-LIKE PROTEIN 1"/>
    <property type="match status" value="1"/>
</dbReference>
<feature type="compositionally biased region" description="Polar residues" evidence="6">
    <location>
        <begin position="489"/>
        <end position="500"/>
    </location>
</feature>